<feature type="transmembrane region" description="Helical" evidence="8">
    <location>
        <begin position="12"/>
        <end position="30"/>
    </location>
</feature>
<evidence type="ECO:0000256" key="7">
    <source>
        <dbReference type="ARBA" id="ARBA00023136"/>
    </source>
</evidence>
<reference evidence="10 11" key="1">
    <citation type="submission" date="2018-02" db="EMBL/GenBank/DDBJ databases">
        <title>Jeotgalibacillus proteolyticum sp. nov. a protease producing bacterium isolated from ocean sediments of Laizhou Bay.</title>
        <authorList>
            <person name="Li Y."/>
        </authorList>
    </citation>
    <scope>NUCLEOTIDE SEQUENCE [LARGE SCALE GENOMIC DNA]</scope>
    <source>
        <strain evidence="10 11">22-7</strain>
    </source>
</reference>
<comment type="caution">
    <text evidence="10">The sequence shown here is derived from an EMBL/GenBank/DDBJ whole genome shotgun (WGS) entry which is preliminary data.</text>
</comment>
<accession>A0A2S5GB97</accession>
<feature type="transmembrane region" description="Helical" evidence="8">
    <location>
        <begin position="248"/>
        <end position="268"/>
    </location>
</feature>
<evidence type="ECO:0000256" key="4">
    <source>
        <dbReference type="ARBA" id="ARBA00022679"/>
    </source>
</evidence>
<dbReference type="Pfam" id="PF13231">
    <property type="entry name" value="PMT_2"/>
    <property type="match status" value="1"/>
</dbReference>
<keyword evidence="2" id="KW-1003">Cell membrane</keyword>
<dbReference type="RefSeq" id="WP_104058220.1">
    <property type="nucleotide sequence ID" value="NZ_PREZ01000004.1"/>
</dbReference>
<feature type="transmembrane region" description="Helical" evidence="8">
    <location>
        <begin position="208"/>
        <end position="236"/>
    </location>
</feature>
<dbReference type="InterPro" id="IPR050297">
    <property type="entry name" value="LipidA_mod_glycosyltrf_83"/>
</dbReference>
<name>A0A2S5GB97_9BACL</name>
<feature type="transmembrane region" description="Helical" evidence="8">
    <location>
        <begin position="130"/>
        <end position="152"/>
    </location>
</feature>
<evidence type="ECO:0000256" key="3">
    <source>
        <dbReference type="ARBA" id="ARBA00022676"/>
    </source>
</evidence>
<keyword evidence="11" id="KW-1185">Reference proteome</keyword>
<keyword evidence="6 8" id="KW-1133">Transmembrane helix</keyword>
<gene>
    <name evidence="10" type="ORF">C4B60_11865</name>
</gene>
<protein>
    <submittedName>
        <fullName evidence="10">4-amino-4-deoxy-L-arabinose transferase</fullName>
    </submittedName>
</protein>
<dbReference type="EMBL" id="PREZ01000004">
    <property type="protein sequence ID" value="PPA70270.1"/>
    <property type="molecule type" value="Genomic_DNA"/>
</dbReference>
<feature type="transmembrane region" description="Helical" evidence="8">
    <location>
        <begin position="184"/>
        <end position="202"/>
    </location>
</feature>
<feature type="transmembrane region" description="Helical" evidence="8">
    <location>
        <begin position="386"/>
        <end position="406"/>
    </location>
</feature>
<dbReference type="AlphaFoldDB" id="A0A2S5GB97"/>
<evidence type="ECO:0000256" key="5">
    <source>
        <dbReference type="ARBA" id="ARBA00022692"/>
    </source>
</evidence>
<evidence type="ECO:0000256" key="8">
    <source>
        <dbReference type="SAM" id="Phobius"/>
    </source>
</evidence>
<dbReference type="PANTHER" id="PTHR33908:SF11">
    <property type="entry name" value="MEMBRANE PROTEIN"/>
    <property type="match status" value="1"/>
</dbReference>
<dbReference type="InterPro" id="IPR038731">
    <property type="entry name" value="RgtA/B/C-like"/>
</dbReference>
<evidence type="ECO:0000256" key="2">
    <source>
        <dbReference type="ARBA" id="ARBA00022475"/>
    </source>
</evidence>
<comment type="subcellular location">
    <subcellularLocation>
        <location evidence="1">Cell membrane</location>
        <topology evidence="1">Multi-pass membrane protein</topology>
    </subcellularLocation>
</comment>
<keyword evidence="5 8" id="KW-0812">Transmembrane</keyword>
<keyword evidence="3" id="KW-0328">Glycosyltransferase</keyword>
<evidence type="ECO:0000313" key="10">
    <source>
        <dbReference type="EMBL" id="PPA70270.1"/>
    </source>
</evidence>
<feature type="transmembrane region" description="Helical" evidence="8">
    <location>
        <begin position="412"/>
        <end position="434"/>
    </location>
</feature>
<keyword evidence="4 10" id="KW-0808">Transferase</keyword>
<dbReference type="GO" id="GO:0016763">
    <property type="term" value="F:pentosyltransferase activity"/>
    <property type="evidence" value="ECO:0007669"/>
    <property type="project" value="TreeGrafter"/>
</dbReference>
<organism evidence="10 11">
    <name type="scientific">Jeotgalibacillus proteolyticus</name>
    <dbReference type="NCBI Taxonomy" id="2082395"/>
    <lineage>
        <taxon>Bacteria</taxon>
        <taxon>Bacillati</taxon>
        <taxon>Bacillota</taxon>
        <taxon>Bacilli</taxon>
        <taxon>Bacillales</taxon>
        <taxon>Caryophanaceae</taxon>
        <taxon>Jeotgalibacillus</taxon>
    </lineage>
</organism>
<feature type="domain" description="Glycosyltransferase RgtA/B/C/D-like" evidence="9">
    <location>
        <begin position="120"/>
        <end position="262"/>
    </location>
</feature>
<keyword evidence="7 8" id="KW-0472">Membrane</keyword>
<evidence type="ECO:0000259" key="9">
    <source>
        <dbReference type="Pfam" id="PF13231"/>
    </source>
</evidence>
<dbReference type="Proteomes" id="UP000239047">
    <property type="component" value="Unassembled WGS sequence"/>
</dbReference>
<sequence length="447" mass="52375">MNTRRKNLITSYLMIGILLFSGFSQLYLLVKHPGTNFIQTPPEEIQRMLSEAEISESQARLMEHTWEFGSRDAYLYAKMTNQWIEHGVYGFDSLNTGEIESNAFVTPGFPILLAGIFSAANLFNADQMLFVKLFNMLLNLGTIFLLYLLSARLFKNKWMGITASLLYASYFSPLHFFRTALTEVPGIFTYLLAFYLFLLAYETNKKKFHFLFAAVFCFGLLIRPILAPVVLLLYLAVIIKHRKFYKEWVTIGLIWALGSILVIGPWVVRNYLLYREFVLFSTHSANSWYAGSNPYNLFDFSDYWRERESLGMETKDFAFMKIREGFQNEFNLWFSWFTVGKTYELFKIPDAIYFYRHWTLPYFKLQHEILVIIGFLTAFLVRKKEVLAVALILLTYLIFSNLFLTIPRYGYYIIPLFCILNGYAWVTVIEKIIFFARMILTQIKTAI</sequence>
<dbReference type="PANTHER" id="PTHR33908">
    <property type="entry name" value="MANNOSYLTRANSFERASE YKCB-RELATED"/>
    <property type="match status" value="1"/>
</dbReference>
<feature type="transmembrane region" description="Helical" evidence="8">
    <location>
        <begin position="103"/>
        <end position="123"/>
    </location>
</feature>
<evidence type="ECO:0000256" key="1">
    <source>
        <dbReference type="ARBA" id="ARBA00004651"/>
    </source>
</evidence>
<evidence type="ECO:0000256" key="6">
    <source>
        <dbReference type="ARBA" id="ARBA00022989"/>
    </source>
</evidence>
<dbReference type="GO" id="GO:0009103">
    <property type="term" value="P:lipopolysaccharide biosynthetic process"/>
    <property type="evidence" value="ECO:0007669"/>
    <property type="project" value="UniProtKB-ARBA"/>
</dbReference>
<dbReference type="OrthoDB" id="136232at2"/>
<proteinExistence type="predicted"/>
<dbReference type="GO" id="GO:0005886">
    <property type="term" value="C:plasma membrane"/>
    <property type="evidence" value="ECO:0007669"/>
    <property type="project" value="UniProtKB-SubCell"/>
</dbReference>
<evidence type="ECO:0000313" key="11">
    <source>
        <dbReference type="Proteomes" id="UP000239047"/>
    </source>
</evidence>